<name>A0A6G7ZNY4_9SPHN</name>
<dbReference type="Gene3D" id="2.60.40.1190">
    <property type="match status" value="1"/>
</dbReference>
<dbReference type="Proteomes" id="UP000502502">
    <property type="component" value="Chromosome"/>
</dbReference>
<protein>
    <submittedName>
        <fullName evidence="1">DOMON-like domain-containing protein</fullName>
    </submittedName>
</protein>
<accession>A0A6G7ZNY4</accession>
<dbReference type="CDD" id="cd09627">
    <property type="entry name" value="DOMON_murB_like"/>
    <property type="match status" value="1"/>
</dbReference>
<proteinExistence type="predicted"/>
<dbReference type="KEGG" id="ssin:G7078_07870"/>
<evidence type="ECO:0000313" key="1">
    <source>
        <dbReference type="EMBL" id="QIL02707.1"/>
    </source>
</evidence>
<sequence>MRKRDTFAGVHLELSHHPATPPSSPIKLWATVDHAAAFGAMATTNIWFGIGAPAERFLLPHSAEPSRRDGLWQTTCFEAFLQQPGSDAYREWNFAPSGDWAAYDFTGYREGMSEADIGAAPYIRLEDNFTWFALGATIATDAGAQWQLGLSAVLEEKDGTKSYWALAQPKEKPDFHHPDCFTAKLA</sequence>
<organism evidence="1 2">
    <name type="scientific">Sphingomonas sinipercae</name>
    <dbReference type="NCBI Taxonomy" id="2714944"/>
    <lineage>
        <taxon>Bacteria</taxon>
        <taxon>Pseudomonadati</taxon>
        <taxon>Pseudomonadota</taxon>
        <taxon>Alphaproteobacteria</taxon>
        <taxon>Sphingomonadales</taxon>
        <taxon>Sphingomonadaceae</taxon>
        <taxon>Sphingomonas</taxon>
    </lineage>
</organism>
<dbReference type="EMBL" id="CP049871">
    <property type="protein sequence ID" value="QIL02707.1"/>
    <property type="molecule type" value="Genomic_DNA"/>
</dbReference>
<gene>
    <name evidence="1" type="ORF">G7078_07870</name>
</gene>
<evidence type="ECO:0000313" key="2">
    <source>
        <dbReference type="Proteomes" id="UP000502502"/>
    </source>
</evidence>
<dbReference type="RefSeq" id="WP_166094748.1">
    <property type="nucleotide sequence ID" value="NZ_CP049871.1"/>
</dbReference>
<keyword evidence="2" id="KW-1185">Reference proteome</keyword>
<dbReference type="AlphaFoldDB" id="A0A6G7ZNY4"/>
<reference evidence="1 2" key="1">
    <citation type="submission" date="2020-03" db="EMBL/GenBank/DDBJ databases">
        <title>Sphingomonas sp. nov., isolated from fish.</title>
        <authorList>
            <person name="Hyun D.-W."/>
            <person name="Bae J.-W."/>
        </authorList>
    </citation>
    <scope>NUCLEOTIDE SEQUENCE [LARGE SCALE GENOMIC DNA]</scope>
    <source>
        <strain evidence="1 2">HDW15C</strain>
    </source>
</reference>